<reference evidence="1 2" key="1">
    <citation type="journal article" date="2014" name="Nature">
        <title>An environmental bacterial taxon with a large and distinct metabolic repertoire.</title>
        <authorList>
            <person name="Wilson M.C."/>
            <person name="Mori T."/>
            <person name="Ruckert C."/>
            <person name="Uria A.R."/>
            <person name="Helf M.J."/>
            <person name="Takada K."/>
            <person name="Gernert C."/>
            <person name="Steffens U.A."/>
            <person name="Heycke N."/>
            <person name="Schmitt S."/>
            <person name="Rinke C."/>
            <person name="Helfrich E.J."/>
            <person name="Brachmann A.O."/>
            <person name="Gurgui C."/>
            <person name="Wakimoto T."/>
            <person name="Kracht M."/>
            <person name="Crusemann M."/>
            <person name="Hentschel U."/>
            <person name="Abe I."/>
            <person name="Matsunaga S."/>
            <person name="Kalinowski J."/>
            <person name="Takeyama H."/>
            <person name="Piel J."/>
        </authorList>
    </citation>
    <scope>NUCLEOTIDE SEQUENCE [LARGE SCALE GENOMIC DNA]</scope>
    <source>
        <strain evidence="2">TSY2</strain>
    </source>
</reference>
<protein>
    <recommendedName>
        <fullName evidence="3">Right handed beta helix domain-containing protein</fullName>
    </recommendedName>
</protein>
<gene>
    <name evidence="1" type="ORF">ETSY2_42400</name>
</gene>
<dbReference type="EMBL" id="AZHX01001922">
    <property type="protein sequence ID" value="ETW98686.1"/>
    <property type="molecule type" value="Genomic_DNA"/>
</dbReference>
<dbReference type="Proteomes" id="UP000019140">
    <property type="component" value="Unassembled WGS sequence"/>
</dbReference>
<proteinExistence type="predicted"/>
<dbReference type="AlphaFoldDB" id="W4LMT0"/>
<dbReference type="HOGENOM" id="CLU_1248748_0_0_7"/>
<evidence type="ECO:0008006" key="3">
    <source>
        <dbReference type="Google" id="ProtNLM"/>
    </source>
</evidence>
<sequence>MPLVLGTYTVISPDPQNDAKCQDIKCFLLHDISTDPHRFFKENATLYFSPGVHIGDNVNGQHLVVSDLAGITLLGDHLDQSIIHCTGNFGLAFVNVTNLQLWNLKFENCGTNMSYWIISVSKFDPDSTFRATIFMMDVLNVDIWAIVIFYSDNSVGIVGVNVVGVVSLGYSRIEGNALNLFLLANDTAEHLVYTYIRIENCDFWGSIQMDYTFNFNSKIWH</sequence>
<name>W4LMT0_9BACT</name>
<accession>W4LMT0</accession>
<dbReference type="SUPFAM" id="SSF51126">
    <property type="entry name" value="Pectin lyase-like"/>
    <property type="match status" value="1"/>
</dbReference>
<evidence type="ECO:0000313" key="1">
    <source>
        <dbReference type="EMBL" id="ETW98686.1"/>
    </source>
</evidence>
<dbReference type="InterPro" id="IPR011050">
    <property type="entry name" value="Pectin_lyase_fold/virulence"/>
</dbReference>
<evidence type="ECO:0000313" key="2">
    <source>
        <dbReference type="Proteomes" id="UP000019140"/>
    </source>
</evidence>
<organism evidence="1 2">
    <name type="scientific">Candidatus Entotheonella gemina</name>
    <dbReference type="NCBI Taxonomy" id="1429439"/>
    <lineage>
        <taxon>Bacteria</taxon>
        <taxon>Pseudomonadati</taxon>
        <taxon>Nitrospinota/Tectimicrobiota group</taxon>
        <taxon>Candidatus Tectimicrobiota</taxon>
        <taxon>Candidatus Entotheonellia</taxon>
        <taxon>Candidatus Entotheonellales</taxon>
        <taxon>Candidatus Entotheonellaceae</taxon>
        <taxon>Candidatus Entotheonella</taxon>
    </lineage>
</organism>
<keyword evidence="2" id="KW-1185">Reference proteome</keyword>
<comment type="caution">
    <text evidence="1">The sequence shown here is derived from an EMBL/GenBank/DDBJ whole genome shotgun (WGS) entry which is preliminary data.</text>
</comment>